<dbReference type="PROSITE" id="PS50952">
    <property type="entry name" value="KIX"/>
    <property type="match status" value="1"/>
</dbReference>
<evidence type="ECO:0000256" key="8">
    <source>
        <dbReference type="ARBA" id="ARBA00048017"/>
    </source>
</evidence>
<feature type="compositionally biased region" description="Pro residues" evidence="9">
    <location>
        <begin position="290"/>
        <end position="301"/>
    </location>
</feature>
<keyword evidence="6" id="KW-0804">Transcription</keyword>
<dbReference type="EC" id="2.3.1.48" evidence="2"/>
<protein>
    <recommendedName>
        <fullName evidence="2">histone acetyltransferase</fullName>
        <ecNumber evidence="2">2.3.1.48</ecNumber>
    </recommendedName>
</protein>
<feature type="region of interest" description="Disordered" evidence="9">
    <location>
        <begin position="1"/>
        <end position="65"/>
    </location>
</feature>
<evidence type="ECO:0000313" key="12">
    <source>
        <dbReference type="Proteomes" id="UP001164746"/>
    </source>
</evidence>
<dbReference type="Gene3D" id="1.10.246.20">
    <property type="entry name" value="Coactivator CBP, KIX domain"/>
    <property type="match status" value="1"/>
</dbReference>
<evidence type="ECO:0000259" key="10">
    <source>
        <dbReference type="PROSITE" id="PS50952"/>
    </source>
</evidence>
<keyword evidence="7" id="KW-0539">Nucleus</keyword>
<evidence type="ECO:0000256" key="3">
    <source>
        <dbReference type="ARBA" id="ARBA00022679"/>
    </source>
</evidence>
<evidence type="ECO:0000313" key="11">
    <source>
        <dbReference type="EMBL" id="WAQ98511.1"/>
    </source>
</evidence>
<evidence type="ECO:0000256" key="1">
    <source>
        <dbReference type="ARBA" id="ARBA00004123"/>
    </source>
</evidence>
<dbReference type="SUPFAM" id="SSF47040">
    <property type="entry name" value="Kix domain of CBP (creb binding protein)"/>
    <property type="match status" value="1"/>
</dbReference>
<feature type="compositionally biased region" description="Polar residues" evidence="9">
    <location>
        <begin position="280"/>
        <end position="289"/>
    </location>
</feature>
<feature type="region of interest" description="Disordered" evidence="9">
    <location>
        <begin position="227"/>
        <end position="301"/>
    </location>
</feature>
<feature type="domain" description="KIX" evidence="10">
    <location>
        <begin position="77"/>
        <end position="156"/>
    </location>
</feature>
<comment type="subcellular location">
    <subcellularLocation>
        <location evidence="1">Nucleus</location>
    </subcellularLocation>
</comment>
<keyword evidence="12" id="KW-1185">Reference proteome</keyword>
<proteinExistence type="predicted"/>
<feature type="region of interest" description="Disordered" evidence="9">
    <location>
        <begin position="155"/>
        <end position="213"/>
    </location>
</feature>
<reference evidence="11" key="1">
    <citation type="submission" date="2022-11" db="EMBL/GenBank/DDBJ databases">
        <title>Centuries of genome instability and evolution in soft-shell clam transmissible cancer (bioRxiv).</title>
        <authorList>
            <person name="Hart S.F.M."/>
            <person name="Yonemitsu M.A."/>
            <person name="Giersch R.M."/>
            <person name="Beal B.F."/>
            <person name="Arriagada G."/>
            <person name="Davis B.W."/>
            <person name="Ostrander E.A."/>
            <person name="Goff S.P."/>
            <person name="Metzger M.J."/>
        </authorList>
    </citation>
    <scope>NUCLEOTIDE SEQUENCE</scope>
    <source>
        <strain evidence="11">MELC-2E11</strain>
        <tissue evidence="11">Siphon/mantle</tissue>
    </source>
</reference>
<evidence type="ECO:0000256" key="2">
    <source>
        <dbReference type="ARBA" id="ARBA00013184"/>
    </source>
</evidence>
<feature type="compositionally biased region" description="Polar residues" evidence="9">
    <location>
        <begin position="47"/>
        <end position="63"/>
    </location>
</feature>
<dbReference type="PANTHER" id="PTHR13808:SF1">
    <property type="entry name" value="HISTONE ACETYLTRANSFERASE"/>
    <property type="match status" value="1"/>
</dbReference>
<evidence type="ECO:0000256" key="5">
    <source>
        <dbReference type="ARBA" id="ARBA00023015"/>
    </source>
</evidence>
<keyword evidence="5" id="KW-0805">Transcription regulation</keyword>
<feature type="compositionally biased region" description="Polar residues" evidence="9">
    <location>
        <begin position="9"/>
        <end position="19"/>
    </location>
</feature>
<feature type="compositionally biased region" description="Basic and acidic residues" evidence="9">
    <location>
        <begin position="155"/>
        <end position="168"/>
    </location>
</feature>
<accession>A0ABY7DPJ0</accession>
<evidence type="ECO:0000256" key="4">
    <source>
        <dbReference type="ARBA" id="ARBA00022853"/>
    </source>
</evidence>
<comment type="catalytic activity">
    <reaction evidence="8">
        <text>L-lysyl-[protein] + acetyl-CoA = N(6)-acetyl-L-lysyl-[protein] + CoA + H(+)</text>
        <dbReference type="Rhea" id="RHEA:45948"/>
        <dbReference type="Rhea" id="RHEA-COMP:9752"/>
        <dbReference type="Rhea" id="RHEA-COMP:10731"/>
        <dbReference type="ChEBI" id="CHEBI:15378"/>
        <dbReference type="ChEBI" id="CHEBI:29969"/>
        <dbReference type="ChEBI" id="CHEBI:57287"/>
        <dbReference type="ChEBI" id="CHEBI:57288"/>
        <dbReference type="ChEBI" id="CHEBI:61930"/>
        <dbReference type="EC" id="2.3.1.48"/>
    </reaction>
</comment>
<sequence length="301" mass="32023">MDTSEDASPMSNATSSKPVQSPAPAKLCSGKMNKGMGGGLPTADGSLGNQNNPLGVLNSTPGLTSGDGLQISPQTNRETKEWHQSVEQGLRNIFVKDLAQAGSPTPDLAALDARKMVLLLLYARKVEGDMYETANSKKEYYSLVAEKINEIQKGEGLERRLQRREQQAREGPQVPGGDSSALPGPNSRVRPGKQMGGVHPQPPPSQQDSDNLASMSKRSFTVSVVTTLTSLSPPSPKLHTTRRTQTSVDIKKELSSVDSGSVTTPKAEPMDTSEDAKPSPMSNATLSTPVQPPAPAKPWSK</sequence>
<gene>
    <name evidence="11" type="ORF">MAR_022884</name>
</gene>
<dbReference type="PANTHER" id="PTHR13808">
    <property type="entry name" value="CBP/P300-RELATED"/>
    <property type="match status" value="1"/>
</dbReference>
<organism evidence="11 12">
    <name type="scientific">Mya arenaria</name>
    <name type="common">Soft-shell clam</name>
    <dbReference type="NCBI Taxonomy" id="6604"/>
    <lineage>
        <taxon>Eukaryota</taxon>
        <taxon>Metazoa</taxon>
        <taxon>Spiralia</taxon>
        <taxon>Lophotrochozoa</taxon>
        <taxon>Mollusca</taxon>
        <taxon>Bivalvia</taxon>
        <taxon>Autobranchia</taxon>
        <taxon>Heteroconchia</taxon>
        <taxon>Euheterodonta</taxon>
        <taxon>Imparidentia</taxon>
        <taxon>Neoheterodontei</taxon>
        <taxon>Myida</taxon>
        <taxon>Myoidea</taxon>
        <taxon>Myidae</taxon>
        <taxon>Mya</taxon>
    </lineage>
</organism>
<dbReference type="Pfam" id="PF02172">
    <property type="entry name" value="KIX"/>
    <property type="match status" value="1"/>
</dbReference>
<evidence type="ECO:0000256" key="7">
    <source>
        <dbReference type="ARBA" id="ARBA00023242"/>
    </source>
</evidence>
<keyword evidence="3" id="KW-0808">Transferase</keyword>
<evidence type="ECO:0000256" key="9">
    <source>
        <dbReference type="SAM" id="MobiDB-lite"/>
    </source>
</evidence>
<dbReference type="InterPro" id="IPR003101">
    <property type="entry name" value="KIX_dom"/>
</dbReference>
<dbReference type="EMBL" id="CP111014">
    <property type="protein sequence ID" value="WAQ98511.1"/>
    <property type="molecule type" value="Genomic_DNA"/>
</dbReference>
<dbReference type="Proteomes" id="UP001164746">
    <property type="component" value="Chromosome 3"/>
</dbReference>
<keyword evidence="4" id="KW-0156">Chromatin regulator</keyword>
<feature type="non-terminal residue" evidence="11">
    <location>
        <position position="301"/>
    </location>
</feature>
<dbReference type="InterPro" id="IPR013178">
    <property type="entry name" value="Histone_AcTrfase_Rtt109/CBP"/>
</dbReference>
<evidence type="ECO:0000256" key="6">
    <source>
        <dbReference type="ARBA" id="ARBA00023163"/>
    </source>
</evidence>
<name>A0ABY7DPJ0_MYAAR</name>
<dbReference type="InterPro" id="IPR036529">
    <property type="entry name" value="KIX_dom_sf"/>
</dbReference>